<gene>
    <name evidence="6" type="ORF">MITSMUL_05461</name>
</gene>
<dbReference type="STRING" id="500635.MITSMUL_05461"/>
<evidence type="ECO:0000256" key="4">
    <source>
        <dbReference type="ARBA" id="ARBA00023163"/>
    </source>
</evidence>
<comment type="caution">
    <text evidence="6">The sequence shown here is derived from an EMBL/GenBank/DDBJ whole genome shotgun (WGS) entry which is preliminary data.</text>
</comment>
<dbReference type="Gene3D" id="1.10.10.10">
    <property type="entry name" value="Winged helix-like DNA-binding domain superfamily/Winged helix DNA-binding domain"/>
    <property type="match status" value="1"/>
</dbReference>
<evidence type="ECO:0000313" key="7">
    <source>
        <dbReference type="Proteomes" id="UP000003671"/>
    </source>
</evidence>
<evidence type="ECO:0000256" key="3">
    <source>
        <dbReference type="ARBA" id="ARBA00023125"/>
    </source>
</evidence>
<accession>C9KQE6</accession>
<dbReference type="GO" id="GO:0003700">
    <property type="term" value="F:DNA-binding transcription factor activity"/>
    <property type="evidence" value="ECO:0007669"/>
    <property type="project" value="InterPro"/>
</dbReference>
<organism evidence="6 7">
    <name type="scientific">Mitsuokella multacida DSM 20544</name>
    <dbReference type="NCBI Taxonomy" id="500635"/>
    <lineage>
        <taxon>Bacteria</taxon>
        <taxon>Bacillati</taxon>
        <taxon>Bacillota</taxon>
        <taxon>Negativicutes</taxon>
        <taxon>Selenomonadales</taxon>
        <taxon>Selenomonadaceae</taxon>
        <taxon>Mitsuokella</taxon>
    </lineage>
</organism>
<dbReference type="Pfam" id="PF03466">
    <property type="entry name" value="LysR_substrate"/>
    <property type="match status" value="1"/>
</dbReference>
<dbReference type="InterPro" id="IPR036390">
    <property type="entry name" value="WH_DNA-bd_sf"/>
</dbReference>
<evidence type="ECO:0000256" key="1">
    <source>
        <dbReference type="ARBA" id="ARBA00009437"/>
    </source>
</evidence>
<proteinExistence type="inferred from homology"/>
<dbReference type="PRINTS" id="PR00039">
    <property type="entry name" value="HTHLYSR"/>
</dbReference>
<evidence type="ECO:0000256" key="2">
    <source>
        <dbReference type="ARBA" id="ARBA00023015"/>
    </source>
</evidence>
<dbReference type="Gene3D" id="3.40.190.10">
    <property type="entry name" value="Periplasmic binding protein-like II"/>
    <property type="match status" value="2"/>
</dbReference>
<dbReference type="AlphaFoldDB" id="C9KQE6"/>
<protein>
    <submittedName>
        <fullName evidence="6">LysR substrate binding domain protein</fullName>
    </submittedName>
</protein>
<dbReference type="CDD" id="cd05466">
    <property type="entry name" value="PBP2_LTTR_substrate"/>
    <property type="match status" value="1"/>
</dbReference>
<keyword evidence="7" id="KW-1185">Reference proteome</keyword>
<dbReference type="InterPro" id="IPR036388">
    <property type="entry name" value="WH-like_DNA-bd_sf"/>
</dbReference>
<evidence type="ECO:0000259" key="5">
    <source>
        <dbReference type="PROSITE" id="PS50931"/>
    </source>
</evidence>
<keyword evidence="4" id="KW-0804">Transcription</keyword>
<dbReference type="HOGENOM" id="CLU_039613_6_2_9"/>
<feature type="domain" description="HTH lysR-type" evidence="5">
    <location>
        <begin position="9"/>
        <end position="66"/>
    </location>
</feature>
<keyword evidence="2" id="KW-0805">Transcription regulation</keyword>
<dbReference type="PANTHER" id="PTHR30419:SF28">
    <property type="entry name" value="HTH-TYPE TRANSCRIPTIONAL REGULATOR BSDA"/>
    <property type="match status" value="1"/>
</dbReference>
<reference evidence="6" key="1">
    <citation type="submission" date="2009-09" db="EMBL/GenBank/DDBJ databases">
        <authorList>
            <person name="Weinstock G."/>
            <person name="Sodergren E."/>
            <person name="Clifton S."/>
            <person name="Fulton L."/>
            <person name="Fulton B."/>
            <person name="Courtney L."/>
            <person name="Fronick C."/>
            <person name="Harrison M."/>
            <person name="Strong C."/>
            <person name="Farmer C."/>
            <person name="Delahaunty K."/>
            <person name="Markovic C."/>
            <person name="Hall O."/>
            <person name="Minx P."/>
            <person name="Tomlinson C."/>
            <person name="Mitreva M."/>
            <person name="Nelson J."/>
            <person name="Hou S."/>
            <person name="Wollam A."/>
            <person name="Pepin K.H."/>
            <person name="Johnson M."/>
            <person name="Bhonagiri V."/>
            <person name="Nash W.E."/>
            <person name="Warren W."/>
            <person name="Chinwalla A."/>
            <person name="Mardis E.R."/>
            <person name="Wilson R.K."/>
        </authorList>
    </citation>
    <scope>NUCLEOTIDE SEQUENCE [LARGE SCALE GENOMIC DNA]</scope>
    <source>
        <strain evidence="6">DSM 20544</strain>
    </source>
</reference>
<dbReference type="InterPro" id="IPR005119">
    <property type="entry name" value="LysR_subst-bd"/>
</dbReference>
<dbReference type="Proteomes" id="UP000003671">
    <property type="component" value="Unassembled WGS sequence"/>
</dbReference>
<dbReference type="Pfam" id="PF00126">
    <property type="entry name" value="HTH_1"/>
    <property type="match status" value="1"/>
</dbReference>
<dbReference type="SUPFAM" id="SSF53850">
    <property type="entry name" value="Periplasmic binding protein-like II"/>
    <property type="match status" value="1"/>
</dbReference>
<dbReference type="FunFam" id="1.10.10.10:FF:000001">
    <property type="entry name" value="LysR family transcriptional regulator"/>
    <property type="match status" value="1"/>
</dbReference>
<dbReference type="EMBL" id="ABWK02000023">
    <property type="protein sequence ID" value="EEX67937.1"/>
    <property type="molecule type" value="Genomic_DNA"/>
</dbReference>
<dbReference type="eggNOG" id="COG0583">
    <property type="taxonomic scope" value="Bacteria"/>
</dbReference>
<name>C9KQE6_9FIRM</name>
<dbReference type="GO" id="GO:0003677">
    <property type="term" value="F:DNA binding"/>
    <property type="evidence" value="ECO:0007669"/>
    <property type="project" value="UniProtKB-KW"/>
</dbReference>
<dbReference type="PANTHER" id="PTHR30419">
    <property type="entry name" value="HTH-TYPE TRANSCRIPTIONAL REGULATOR YBHD"/>
    <property type="match status" value="1"/>
</dbReference>
<dbReference type="PATRIC" id="fig|500635.8.peg.2068"/>
<dbReference type="GO" id="GO:0005829">
    <property type="term" value="C:cytosol"/>
    <property type="evidence" value="ECO:0007669"/>
    <property type="project" value="TreeGrafter"/>
</dbReference>
<dbReference type="InterPro" id="IPR050950">
    <property type="entry name" value="HTH-type_LysR_regulators"/>
</dbReference>
<dbReference type="InterPro" id="IPR000847">
    <property type="entry name" value="LysR_HTH_N"/>
</dbReference>
<evidence type="ECO:0000313" key="6">
    <source>
        <dbReference type="EMBL" id="EEX67937.1"/>
    </source>
</evidence>
<sequence length="294" mass="33327">MTREEIDEMDLKQLRYFMAIVEERQITAAARRLHMAQPPLSNQMKMLEDEIGLQLFRRGPHHIELTEAGELLAARAAQLLDMAAMTKRELQDLKQGLCGTLAIGTVSSSGNLLMHEGMQAFRAKFPRVHFEIHDGNTYQLIDMLEKRLIEIAIVRTPFNASRFNCKYRQPEPMIAAMTPELDWATQQQEIAVEELADRPLILYRRFEQLLLDTFAAHGFTPDVACLNDDARTTILWANAGLGVAIAPAAAVDLAAHNHLHVKNIAEPSLRTRLAAIWPREAYISSLAEHFLEYF</sequence>
<comment type="similarity">
    <text evidence="1">Belongs to the LysR transcriptional regulatory family.</text>
</comment>
<dbReference type="SUPFAM" id="SSF46785">
    <property type="entry name" value="Winged helix' DNA-binding domain"/>
    <property type="match status" value="1"/>
</dbReference>
<dbReference type="PROSITE" id="PS50931">
    <property type="entry name" value="HTH_LYSR"/>
    <property type="match status" value="1"/>
</dbReference>
<keyword evidence="3" id="KW-0238">DNA-binding</keyword>